<gene>
    <name evidence="2" type="ORF">BFP71_04695</name>
</gene>
<sequence>MKRLLTFAILIGVISYIVVQYLKDRRFNPQGDYDYVISETIDKDFYDPMVVKEYYKSALEIGAYARSLWNNDGIDVRFMDRENFESTQATEYYNLLIATTKLLEDKLETSAKYAAEGYTKDEIKAIMEKGLTPKDIELKEKSYFLGLGIGINGQATMELQQLLNEKGQDLLVDGIFNIITRNGLREFQTKNGLYPSGTVDKKTLQALLK</sequence>
<dbReference type="Gene3D" id="1.10.101.10">
    <property type="entry name" value="PGBD-like superfamily/PGBD"/>
    <property type="match status" value="1"/>
</dbReference>
<dbReference type="RefSeq" id="WP_069834271.1">
    <property type="nucleotide sequence ID" value="NZ_MDGQ01000003.1"/>
</dbReference>
<feature type="domain" description="Peptidoglycan binding-like" evidence="1">
    <location>
        <begin position="153"/>
        <end position="207"/>
    </location>
</feature>
<proteinExistence type="predicted"/>
<protein>
    <recommendedName>
        <fullName evidence="1">Peptidoglycan binding-like domain-containing protein</fullName>
    </recommendedName>
</protein>
<dbReference type="InterPro" id="IPR036365">
    <property type="entry name" value="PGBD-like_sf"/>
</dbReference>
<accession>A0A1E5T6F1</accession>
<name>A0A1E5T6F1_9BACT</name>
<organism evidence="2 3">
    <name type="scientific">Roseivirga misakiensis</name>
    <dbReference type="NCBI Taxonomy" id="1563681"/>
    <lineage>
        <taxon>Bacteria</taxon>
        <taxon>Pseudomonadati</taxon>
        <taxon>Bacteroidota</taxon>
        <taxon>Cytophagia</taxon>
        <taxon>Cytophagales</taxon>
        <taxon>Roseivirgaceae</taxon>
        <taxon>Roseivirga</taxon>
    </lineage>
</organism>
<dbReference type="Proteomes" id="UP000095552">
    <property type="component" value="Unassembled WGS sequence"/>
</dbReference>
<comment type="caution">
    <text evidence="2">The sequence shown here is derived from an EMBL/GenBank/DDBJ whole genome shotgun (WGS) entry which is preliminary data.</text>
</comment>
<dbReference type="InterPro" id="IPR036366">
    <property type="entry name" value="PGBDSf"/>
</dbReference>
<dbReference type="STRING" id="1563681.BFP71_04695"/>
<reference evidence="2 3" key="1">
    <citation type="submission" date="2016-08" db="EMBL/GenBank/DDBJ databases">
        <title>Draft genome of Fabibacter sp. strain SK-8.</title>
        <authorList>
            <person name="Wong S.-K."/>
            <person name="Hamasaki K."/>
            <person name="Yoshizawa S."/>
        </authorList>
    </citation>
    <scope>NUCLEOTIDE SEQUENCE [LARGE SCALE GENOMIC DNA]</scope>
    <source>
        <strain evidence="2 3">SK-8</strain>
    </source>
</reference>
<dbReference type="AlphaFoldDB" id="A0A1E5T6F1"/>
<dbReference type="InterPro" id="IPR002477">
    <property type="entry name" value="Peptidoglycan-bd-like"/>
</dbReference>
<dbReference type="SUPFAM" id="SSF47090">
    <property type="entry name" value="PGBD-like"/>
    <property type="match status" value="1"/>
</dbReference>
<evidence type="ECO:0000313" key="2">
    <source>
        <dbReference type="EMBL" id="OEK06959.1"/>
    </source>
</evidence>
<evidence type="ECO:0000259" key="1">
    <source>
        <dbReference type="Pfam" id="PF01471"/>
    </source>
</evidence>
<evidence type="ECO:0000313" key="3">
    <source>
        <dbReference type="Proteomes" id="UP000095552"/>
    </source>
</evidence>
<dbReference type="EMBL" id="MDGQ01000003">
    <property type="protein sequence ID" value="OEK06959.1"/>
    <property type="molecule type" value="Genomic_DNA"/>
</dbReference>
<dbReference type="Pfam" id="PF01471">
    <property type="entry name" value="PG_binding_1"/>
    <property type="match status" value="1"/>
</dbReference>
<keyword evidence="3" id="KW-1185">Reference proteome</keyword>
<dbReference type="OrthoDB" id="1143655at2"/>